<dbReference type="InterPro" id="IPR011050">
    <property type="entry name" value="Pectin_lyase_fold/virulence"/>
</dbReference>
<proteinExistence type="predicted"/>
<name>A0ABT4YQN9_9VIBR</name>
<reference evidence="2 3" key="1">
    <citation type="submission" date="2023-01" db="EMBL/GenBank/DDBJ databases">
        <title>Vibrio sp. KJ40-1 sp.nov, isolated from marine algae.</title>
        <authorList>
            <person name="Butt M."/>
            <person name="Kim J.M.J."/>
            <person name="Jeon C.O.C."/>
        </authorList>
    </citation>
    <scope>NUCLEOTIDE SEQUENCE [LARGE SCALE GENOMIC DNA]</scope>
    <source>
        <strain evidence="2 3">KJ40-1</strain>
    </source>
</reference>
<comment type="caution">
    <text evidence="2">The sequence shown here is derived from an EMBL/GenBank/DDBJ whole genome shotgun (WGS) entry which is preliminary data.</text>
</comment>
<dbReference type="SMART" id="SM00710">
    <property type="entry name" value="PbH1"/>
    <property type="match status" value="5"/>
</dbReference>
<dbReference type="RefSeq" id="WP_272135250.1">
    <property type="nucleotide sequence ID" value="NZ_JAQLOI010000001.1"/>
</dbReference>
<dbReference type="Gene3D" id="2.160.20.10">
    <property type="entry name" value="Single-stranded right-handed beta-helix, Pectin lyase-like"/>
    <property type="match status" value="1"/>
</dbReference>
<organism evidence="2 3">
    <name type="scientific">Vibrio algarum</name>
    <dbReference type="NCBI Taxonomy" id="3020714"/>
    <lineage>
        <taxon>Bacteria</taxon>
        <taxon>Pseudomonadati</taxon>
        <taxon>Pseudomonadota</taxon>
        <taxon>Gammaproteobacteria</taxon>
        <taxon>Vibrionales</taxon>
        <taxon>Vibrionaceae</taxon>
        <taxon>Vibrio</taxon>
    </lineage>
</organism>
<keyword evidence="1" id="KW-1133">Transmembrane helix</keyword>
<gene>
    <name evidence="2" type="ORF">PGX00_08485</name>
</gene>
<dbReference type="Proteomes" id="UP001210678">
    <property type="component" value="Unassembled WGS sequence"/>
</dbReference>
<evidence type="ECO:0000313" key="2">
    <source>
        <dbReference type="EMBL" id="MDB1123690.1"/>
    </source>
</evidence>
<dbReference type="EMBL" id="JAQLOI010000001">
    <property type="protein sequence ID" value="MDB1123690.1"/>
    <property type="molecule type" value="Genomic_DNA"/>
</dbReference>
<evidence type="ECO:0000313" key="3">
    <source>
        <dbReference type="Proteomes" id="UP001210678"/>
    </source>
</evidence>
<evidence type="ECO:0000256" key="1">
    <source>
        <dbReference type="SAM" id="Phobius"/>
    </source>
</evidence>
<dbReference type="SUPFAM" id="SSF51126">
    <property type="entry name" value="Pectin lyase-like"/>
    <property type="match status" value="1"/>
</dbReference>
<accession>A0ABT4YQN9</accession>
<feature type="transmembrane region" description="Helical" evidence="1">
    <location>
        <begin position="12"/>
        <end position="31"/>
    </location>
</feature>
<protein>
    <submittedName>
        <fullName evidence="2">Right-handed parallel beta-helix repeat-containing protein</fullName>
    </submittedName>
</protein>
<sequence length="488" mass="53658">MNRLGKTVRSYLVFCGLIVNIALGYAVFNFGKALTTFDSLPSVLTAIAGRLNHPYLQPVSDMMNSASLYLDDSVYHLKPFAREDWPMVGPNFSTSFRIPKDTITTVTVSTSAAFVKALKVAEPGTSILLEDGEYSLKGKRFAISKNTPSALHPITVAAKNPGRVTLLMNSSEGFYLNQPHWGFTGLRFIGSCKRHCEHAFHIVAKASNVKISHNEFINYNAAIKVNGLNGYYPDSGSVTFNHFYNRNPHNTSSSVTPINIDHANHWYVSSNIIRDFVKTGGNRVSYGAYIKGGAIEGIIENNLVACNTSATDYPGSRVGLSIGGGGMTKRRDNAKFEAKNVIIRNNIIFHCNDVGVYVNKGQEALIHNNTLYNTSGIDVRFPQTNALVLNNLFSGNLRIRDNATMVADYGNIILSRGYLRNSEPMGNIFKAPEIGNFSIKEDSIDLHTDATTYPNPNNDNVTDFCGKTLDKDERFVGAFSNSKGCFQP</sequence>
<dbReference type="InterPro" id="IPR006626">
    <property type="entry name" value="PbH1"/>
</dbReference>
<dbReference type="InterPro" id="IPR012334">
    <property type="entry name" value="Pectin_lyas_fold"/>
</dbReference>
<keyword evidence="1" id="KW-0472">Membrane</keyword>
<keyword evidence="1" id="KW-0812">Transmembrane</keyword>
<keyword evidence="3" id="KW-1185">Reference proteome</keyword>